<dbReference type="EC" id="2.7.7.65" evidence="51"/>
<dbReference type="EMBL" id="AABGUK010000002">
    <property type="protein sequence ID" value="EAH4241574.1"/>
    <property type="molecule type" value="Genomic_DNA"/>
</dbReference>
<dbReference type="EMBL" id="AABEKY010000001">
    <property type="protein sequence ID" value="EAG9385986.1"/>
    <property type="molecule type" value="Genomic_DNA"/>
</dbReference>
<dbReference type="Proteomes" id="UP000358545">
    <property type="component" value="Unassembled WGS sequence"/>
</dbReference>
<evidence type="ECO:0000313" key="4">
    <source>
        <dbReference type="EMBL" id="EAC5550039.1"/>
    </source>
</evidence>
<evidence type="ECO:0000313" key="23">
    <source>
        <dbReference type="EMBL" id="EAG6991045.1"/>
    </source>
</evidence>
<dbReference type="EMBL" id="AAASLB010000005">
    <property type="protein sequence ID" value="EAE4942382.1"/>
    <property type="molecule type" value="Genomic_DNA"/>
</dbReference>
<dbReference type="EMBL" id="AAANYN010000002">
    <property type="protein sequence ID" value="EAD5773041.1"/>
    <property type="molecule type" value="Genomic_DNA"/>
</dbReference>
<evidence type="ECO:0000313" key="93">
    <source>
        <dbReference type="Proteomes" id="UP000841146"/>
    </source>
</evidence>
<evidence type="ECO:0000313" key="19">
    <source>
        <dbReference type="EMBL" id="EAG2995890.1"/>
    </source>
</evidence>
<evidence type="ECO:0000313" key="81">
    <source>
        <dbReference type="Proteomes" id="UP000525850"/>
    </source>
</evidence>
<evidence type="ECO:0000313" key="63">
    <source>
        <dbReference type="Proteomes" id="UP000368512"/>
    </source>
</evidence>
<dbReference type="EMBL" id="QXLS01000006">
    <property type="protein sequence ID" value="RKA06620.1"/>
    <property type="molecule type" value="Genomic_DNA"/>
</dbReference>
<evidence type="ECO:0000313" key="59">
    <source>
        <dbReference type="Proteomes" id="UP000354255"/>
    </source>
</evidence>
<dbReference type="EMBL" id="AALEDS010000003">
    <property type="protein sequence ID" value="ECY6543688.1"/>
    <property type="molecule type" value="Genomic_DNA"/>
</dbReference>
<dbReference type="Proteomes" id="UP000364988">
    <property type="component" value="Unassembled WGS sequence"/>
</dbReference>
<dbReference type="EMBL" id="DAAEEB010000001">
    <property type="protein sequence ID" value="HAA8051673.1"/>
    <property type="molecule type" value="Genomic_DNA"/>
</dbReference>
<evidence type="ECO:0000313" key="13">
    <source>
        <dbReference type="EMBL" id="EAE4942382.1"/>
    </source>
</evidence>
<reference evidence="39 75" key="7">
    <citation type="submission" date="2019-08" db="EMBL/GenBank/DDBJ databases">
        <authorList>
            <person name="Ashton P.M."/>
            <person name="Dallman T."/>
            <person name="Nair S."/>
            <person name="De Pinna E."/>
            <person name="Peters T."/>
            <person name="Grant K."/>
        </authorList>
    </citation>
    <scope>NUCLEOTIDE SEQUENCE [LARGE SCALE GENOMIC DNA]</scope>
    <source>
        <strain evidence="26 85">282333</strain>
        <strain evidence="27 84">282352</strain>
        <strain evidence="25 88">289003</strain>
        <strain evidence="39 75">788324</strain>
        <strain evidence="13">RL15000286</strain>
    </source>
</reference>
<evidence type="ECO:0000313" key="75">
    <source>
        <dbReference type="Proteomes" id="UP000467536"/>
    </source>
</evidence>
<evidence type="ECO:0000313" key="73">
    <source>
        <dbReference type="Proteomes" id="UP000460224"/>
    </source>
</evidence>
<evidence type="ECO:0000313" key="45">
    <source>
        <dbReference type="EMBL" id="HAC0275533.1"/>
    </source>
</evidence>
<dbReference type="EMBL" id="AAAKQF010000004">
    <property type="protein sequence ID" value="EAC9040041.1"/>
    <property type="molecule type" value="Genomic_DNA"/>
</dbReference>
<dbReference type="EMBL" id="AAHZFY010000004">
    <property type="protein sequence ID" value="ECB9512794.1"/>
    <property type="molecule type" value="Genomic_DNA"/>
</dbReference>
<evidence type="ECO:0000313" key="72">
    <source>
        <dbReference type="Proteomes" id="UP000455569"/>
    </source>
</evidence>
<dbReference type="Proteomes" id="UP000467536">
    <property type="component" value="Unassembled WGS sequence"/>
</dbReference>
<evidence type="ECO:0000313" key="9">
    <source>
        <dbReference type="EMBL" id="EAD5773041.1"/>
    </source>
</evidence>
<dbReference type="EMBL" id="DAAIJL010000002">
    <property type="protein sequence ID" value="HAB8556180.1"/>
    <property type="molecule type" value="Genomic_DNA"/>
</dbReference>
<dbReference type="Proteomes" id="UP000410967">
    <property type="component" value="Unassembled WGS sequence"/>
</dbReference>
<dbReference type="EMBL" id="DABJAN010000002">
    <property type="protein sequence ID" value="HAJ9593115.1"/>
    <property type="molecule type" value="Genomic_DNA"/>
</dbReference>
<dbReference type="EMBL" id="AABFVG010000005">
    <property type="protein sequence ID" value="EAH2282268.1"/>
    <property type="molecule type" value="Genomic_DNA"/>
</dbReference>
<evidence type="ECO:0000313" key="87">
    <source>
        <dbReference type="Proteomes" id="UP000544530"/>
    </source>
</evidence>
<proteinExistence type="predicted"/>
<dbReference type="EMBL" id="AANCRK010000006">
    <property type="protein sequence ID" value="EDN7715939.1"/>
    <property type="molecule type" value="Genomic_DNA"/>
</dbReference>
<evidence type="ECO:0000313" key="57">
    <source>
        <dbReference type="Proteomes" id="UP000344343"/>
    </source>
</evidence>
<dbReference type="EMBL" id="AAANYR010000002">
    <property type="protein sequence ID" value="EAD5785675.1"/>
    <property type="molecule type" value="Genomic_DNA"/>
</dbReference>
<evidence type="ECO:0000313" key="5">
    <source>
        <dbReference type="EMBL" id="EAC6546870.1"/>
    </source>
</evidence>
<dbReference type="Pfam" id="PF00990">
    <property type="entry name" value="GGDEF"/>
    <property type="match status" value="1"/>
</dbReference>
<dbReference type="Proteomes" id="UP000840039">
    <property type="component" value="Unassembled WGS sequence"/>
</dbReference>
<dbReference type="Proteomes" id="UP000843503">
    <property type="component" value="Unassembled WGS sequence"/>
</dbReference>
<dbReference type="GO" id="GO:0043709">
    <property type="term" value="P:cell adhesion involved in single-species biofilm formation"/>
    <property type="evidence" value="ECO:0007669"/>
    <property type="project" value="TreeGrafter"/>
</dbReference>
<dbReference type="PANTHER" id="PTHR45138:SF9">
    <property type="entry name" value="DIGUANYLATE CYCLASE DGCM-RELATED"/>
    <property type="match status" value="1"/>
</dbReference>
<evidence type="ECO:0000313" key="16">
    <source>
        <dbReference type="EMBL" id="EAG2086908.1"/>
    </source>
</evidence>
<evidence type="ECO:0000313" key="86">
    <source>
        <dbReference type="Proteomes" id="UP000540117"/>
    </source>
</evidence>
<evidence type="ECO:0000259" key="2">
    <source>
        <dbReference type="PROSITE" id="PS50887"/>
    </source>
</evidence>
<dbReference type="EMBL" id="AAAREG010000004">
    <property type="protein sequence ID" value="EAE2353991.1"/>
    <property type="molecule type" value="Genomic_DNA"/>
</dbReference>
<dbReference type="EMBL" id="AABAWE010000003">
    <property type="protein sequence ID" value="EAG2086908.1"/>
    <property type="molecule type" value="Genomic_DNA"/>
</dbReference>
<evidence type="ECO:0000313" key="92">
    <source>
        <dbReference type="Proteomes" id="UP000840197"/>
    </source>
</evidence>
<evidence type="ECO:0000313" key="94">
    <source>
        <dbReference type="Proteomes" id="UP000843775"/>
    </source>
</evidence>
<evidence type="ECO:0000313" key="28">
    <source>
        <dbReference type="EMBL" id="EAH4241574.1"/>
    </source>
</evidence>
<evidence type="ECO:0000313" key="56">
    <source>
        <dbReference type="Proteomes" id="UP000339309"/>
    </source>
</evidence>
<dbReference type="EMBL" id="AACKDQ010000002">
    <property type="protein sequence ID" value="EAK9315772.1"/>
    <property type="molecule type" value="Genomic_DNA"/>
</dbReference>
<organism evidence="35 61">
    <name type="scientific">Listeria monocytogenes</name>
    <dbReference type="NCBI Taxonomy" id="1639"/>
    <lineage>
        <taxon>Bacteria</taxon>
        <taxon>Bacillati</taxon>
        <taxon>Bacillota</taxon>
        <taxon>Bacilli</taxon>
        <taxon>Bacillales</taxon>
        <taxon>Listeriaceae</taxon>
        <taxon>Listeria</taxon>
    </lineage>
</organism>
<dbReference type="EMBL" id="AAAIXK010000003">
    <property type="protein sequence ID" value="EAC5550039.1"/>
    <property type="molecule type" value="Genomic_DNA"/>
</dbReference>
<evidence type="ECO:0000313" key="77">
    <source>
        <dbReference type="Proteomes" id="UP000478704"/>
    </source>
</evidence>
<evidence type="ECO:0000313" key="33">
    <source>
        <dbReference type="EMBL" id="ECC1556381.1"/>
    </source>
</evidence>
<dbReference type="Proteomes" id="UP000336166">
    <property type="component" value="Unassembled WGS sequence"/>
</dbReference>
<evidence type="ECO:0000313" key="11">
    <source>
        <dbReference type="EMBL" id="EAE1338293.1"/>
    </source>
</evidence>
<feature type="transmembrane region" description="Helical" evidence="1">
    <location>
        <begin position="44"/>
        <end position="63"/>
    </location>
</feature>
<dbReference type="EMBL" id="AABCVX010000006">
    <property type="protein sequence ID" value="EAG6170173.1"/>
    <property type="molecule type" value="Genomic_DNA"/>
</dbReference>
<evidence type="ECO:0000313" key="91">
    <source>
        <dbReference type="Proteomes" id="UP000566721"/>
    </source>
</evidence>
<dbReference type="Proteomes" id="UP000540117">
    <property type="component" value="Unassembled WGS sequence"/>
</dbReference>
<dbReference type="Proteomes" id="UP000467347">
    <property type="component" value="Unassembled WGS sequence"/>
</dbReference>
<dbReference type="Proteomes" id="UP000843775">
    <property type="component" value="Unassembled WGS sequence"/>
</dbReference>
<evidence type="ECO:0000313" key="34">
    <source>
        <dbReference type="EMBL" id="ECX6925038.1"/>
    </source>
</evidence>
<evidence type="ECO:0000313" key="39">
    <source>
        <dbReference type="EMBL" id="EDO0985969.1"/>
    </source>
</evidence>
<dbReference type="EMBL" id="AAHZFN010000006">
    <property type="protein sequence ID" value="ECB9473219.1"/>
    <property type="molecule type" value="Genomic_DNA"/>
</dbReference>
<evidence type="ECO:0000313" key="24">
    <source>
        <dbReference type="EMBL" id="EAG9385986.1"/>
    </source>
</evidence>
<reference evidence="49 87" key="10">
    <citation type="submission" date="2020-06" db="EMBL/GenBank/DDBJ databases">
        <title>Two Listeria outbreaks in Switzerland in 2018 and 2020.</title>
        <authorList>
            <person name="Stevens M.J.A."/>
            <person name="Bloemberg G."/>
            <person name="Nusch-Inderbinnen M."/>
            <person name="Stephan R."/>
        </authorList>
    </citation>
    <scope>NUCLEOTIDE SEQUENCE [LARGE SCALE GENOMIC DNA]</scope>
    <source>
        <strain evidence="49 87">N18-0707</strain>
    </source>
</reference>
<keyword evidence="1" id="KW-0472">Membrane</keyword>
<dbReference type="EMBL" id="AANEHK010000006">
    <property type="protein sequence ID" value="EDO0985969.1"/>
    <property type="molecule type" value="Genomic_DNA"/>
</dbReference>
<dbReference type="EMBL" id="DAAIHR010000003">
    <property type="protein sequence ID" value="HAB8397677.1"/>
    <property type="molecule type" value="Genomic_DNA"/>
</dbReference>
<dbReference type="Proteomes" id="UP000455569">
    <property type="component" value="Unassembled WGS sequence"/>
</dbReference>
<evidence type="ECO:0000313" key="54">
    <source>
        <dbReference type="Proteomes" id="UP000336166"/>
    </source>
</evidence>
<dbReference type="EMBL" id="AABGHY010000005">
    <property type="protein sequence ID" value="EAH3294467.1"/>
    <property type="molecule type" value="Genomic_DNA"/>
</dbReference>
<dbReference type="Proteomes" id="UP000549379">
    <property type="component" value="Unassembled WGS sequence"/>
</dbReference>
<reference evidence="92 93" key="3">
    <citation type="journal article" date="2018" name="Genome Biol.">
        <title>SKESA: strategic k-mer extension for scrupulous assemblies.</title>
        <authorList>
            <person name="Souvorov A."/>
            <person name="Agarwala R."/>
            <person name="Lipman D.J."/>
        </authorList>
    </citation>
    <scope>NUCLEOTIDE SEQUENCE [LARGE SCALE GENOMIC DNA]</scope>
    <source>
        <strain evidence="41">09CEB371LM</strain>
        <strain evidence="47">2017-325981-023-01</strain>
        <strain evidence="43 95">CFIAFB20100120</strain>
        <strain evidence="42 92">CFIAFB20130012</strain>
        <strain evidence="45">CFIAFB20170037</strain>
        <strain evidence="44 93">CFIAFB20170045</strain>
        <strain evidence="46 94">DMG1500109</strain>
    </source>
</reference>
<dbReference type="GO" id="GO:0005886">
    <property type="term" value="C:plasma membrane"/>
    <property type="evidence" value="ECO:0007669"/>
    <property type="project" value="TreeGrafter"/>
</dbReference>
<keyword evidence="51" id="KW-0548">Nucleotidyltransferase</keyword>
<evidence type="ECO:0000313" key="18">
    <source>
        <dbReference type="EMBL" id="EAG2515792.1"/>
    </source>
</evidence>
<dbReference type="EMBL" id="AAAJWF010000007">
    <property type="protein sequence ID" value="EAC7481293.1"/>
    <property type="molecule type" value="Genomic_DNA"/>
</dbReference>
<evidence type="ECO:0000313" key="22">
    <source>
        <dbReference type="EMBL" id="EAG6170173.1"/>
    </source>
</evidence>
<dbReference type="Proteomes" id="UP000548278">
    <property type="component" value="Unassembled WGS sequence"/>
</dbReference>
<evidence type="ECO:0000313" key="85">
    <source>
        <dbReference type="Proteomes" id="UP000533021"/>
    </source>
</evidence>
<dbReference type="EMBL" id="AALAQH010000005">
    <property type="protein sequence ID" value="ECX6925038.1"/>
    <property type="molecule type" value="Genomic_DNA"/>
</dbReference>
<dbReference type="EMBL" id="AAALRN010000006">
    <property type="protein sequence ID" value="EAD1185884.1"/>
    <property type="molecule type" value="Genomic_DNA"/>
</dbReference>
<reference evidence="51 52" key="2">
    <citation type="journal article" date="2018" name="BMC Genomics">
        <title>Genes significantly associated with lineage II food isolates of Listeria monocytogenes.</title>
        <authorList>
            <person name="Pirone-Davies C."/>
            <person name="Chen Y."/>
            <person name="Pightling A."/>
            <person name="Ryan G."/>
            <person name="Wang Y."/>
            <person name="Yao K."/>
            <person name="Hoffmann M."/>
            <person name="Allard M.W."/>
        </authorList>
    </citation>
    <scope>NUCLEOTIDE SEQUENCE [LARGE SCALE GENOMIC DNA]</scope>
    <source>
        <strain evidence="51 52">PNUSAL000550</strain>
    </source>
</reference>
<evidence type="ECO:0000313" key="51">
    <source>
        <dbReference type="EMBL" id="RKA06620.1"/>
    </source>
</evidence>
<dbReference type="Proteomes" id="UP000423131">
    <property type="component" value="Unassembled WGS sequence"/>
</dbReference>
<dbReference type="Proteomes" id="UP000852906">
    <property type="component" value="Unassembled WGS sequence"/>
</dbReference>
<dbReference type="PROSITE" id="PS50887">
    <property type="entry name" value="GGDEF"/>
    <property type="match status" value="1"/>
</dbReference>
<evidence type="ECO:0000313" key="17">
    <source>
        <dbReference type="EMBL" id="EAG2244564.1"/>
    </source>
</evidence>
<evidence type="ECO:0000313" key="76">
    <source>
        <dbReference type="Proteomes" id="UP000478682"/>
    </source>
</evidence>
<evidence type="ECO:0000313" key="88">
    <source>
        <dbReference type="Proteomes" id="UP000546397"/>
    </source>
</evidence>
<dbReference type="FunFam" id="3.30.70.270:FF:000107">
    <property type="entry name" value="GGDEF domain-containing protein"/>
    <property type="match status" value="1"/>
</dbReference>
<evidence type="ECO:0000313" key="79">
    <source>
        <dbReference type="Proteomes" id="UP000489121"/>
    </source>
</evidence>
<evidence type="ECO:0000313" key="78">
    <source>
        <dbReference type="Proteomes" id="UP000481141"/>
    </source>
</evidence>
<dbReference type="SUPFAM" id="SSF55073">
    <property type="entry name" value="Nucleotide cyclase"/>
    <property type="match status" value="1"/>
</dbReference>
<gene>
    <name evidence="51" type="primary">ycdt_1</name>
    <name evidence="14" type="ORF">A8L61_00570</name>
    <name evidence="23" type="ORF">AB917_10605</name>
    <name evidence="3" type="ORF">ABZ57_09145</name>
    <name evidence="50" type="ORF">AJL21_09105</name>
    <name evidence="11" type="ORF">ART25_05125</name>
    <name evidence="4" type="ORF">ARY78_06335</name>
    <name evidence="18" type="ORF">B1N52_11530</name>
    <name evidence="17" type="ORF">B1S26_04005</name>
    <name evidence="19" type="ORF">B5K54_01125</name>
    <name evidence="15" type="ORF">BB997_09385</name>
    <name evidence="34" type="ORF">BCZ19_10200</name>
    <name evidence="16" type="ORF">BCZ21_06520</name>
    <name evidence="21" type="ORF">CA369_07115</name>
    <name evidence="20" type="ORF">CAV64_11910</name>
    <name evidence="24" type="ORF">CW845_00575</name>
    <name evidence="26" type="ORF">D4920_09320</name>
    <name evidence="25" type="ORF">D4B11_02015</name>
    <name evidence="27" type="ORF">D5N24_08675</name>
    <name evidence="29" type="ORF">D7104_02640</name>
    <name evidence="48" type="ORF">DCK61_05935</name>
    <name evidence="22" type="ORF">DCT16_12405</name>
    <name evidence="6" type="ORF">DQ70_11440</name>
    <name evidence="5" type="ORF">DU018_00690</name>
    <name evidence="51" type="ORF">DYZ80_02515</name>
    <name evidence="13" type="ORF">E1W56_10090</name>
    <name evidence="28" type="ORF">E5F58_06085</name>
    <name evidence="10" type="ORF">EX365_03750</name>
    <name evidence="9" type="ORF">EXZ73_01940</name>
    <name evidence="35" type="ORF">F6436_05025</name>
    <name evidence="36" type="ORF">F6515_00570</name>
    <name evidence="30" type="ORF">FA835_01485</name>
    <name evidence="32" type="ORF">FLQ97_03505</name>
    <name evidence="31" type="ORF">FLR03_05930</name>
    <name evidence="33" type="ORF">FNX40_06110</name>
    <name evidence="39" type="ORF">FV747_08185</name>
    <name evidence="40" type="ORF">G3O21_001641</name>
    <name evidence="41" type="ORF">GHH22_00690</name>
    <name evidence="46" type="ORF">GI949_09115</name>
    <name evidence="38" type="ORF">GJW51_08185</name>
    <name evidence="37" type="ORF">GQG13_12520</name>
    <name evidence="42" type="ORF">GYR60_04025</name>
    <name evidence="43" type="ORF">GYS09_02610</name>
    <name evidence="44" type="ORF">GYX23_04975</name>
    <name evidence="45" type="ORF">GYY14_09150</name>
    <name evidence="47" type="ORF">HQN34_001313</name>
    <name evidence="49" type="ORF">HZJ64_09275</name>
    <name evidence="7" type="ORF">KV70_07470</name>
    <name evidence="8" type="ORF">QD52_12430</name>
    <name evidence="12" type="ORF">Y261_06520</name>
</gene>
<evidence type="ECO:0000313" key="20">
    <source>
        <dbReference type="EMBL" id="EAG4331944.1"/>
    </source>
</evidence>
<reference evidence="55 62" key="6">
    <citation type="submission" date="2018-06" db="EMBL/GenBank/DDBJ databases">
        <authorList>
            <consortium name="GenomeTrakr: Next Generation Sequencing Network for Food Pathogen Tracability"/>
        </authorList>
    </citation>
    <scope>NUCLEOTIDE SEQUENCE [LARGE SCALE GENOMIC DNA]</scope>
    <source>
        <strain evidence="19 90">10B02965A-1</strain>
        <strain evidence="6 63">CFSAN008042</strain>
        <strain evidence="21 83">CFSAN063727</strain>
        <strain evidence="37 72">CFSAN102901</strain>
        <strain evidence="11 65">FDA00006494</strain>
        <strain evidence="4 62">FDA00007096</strain>
        <strain evidence="8 68">FDA00008584</strain>
        <strain evidence="17">FDA00011243</strain>
        <strain evidence="5 53">FDA00013332</strain>
        <strain evidence="10 57">FDA00013853</strain>
        <strain evidence="31 70">FDA00014336</strain>
        <strain evidence="33 66">FDA00014370</strain>
        <strain evidence="32 67">FDA00014392</strain>
        <strain evidence="40">FDA00015054</strain>
        <strain evidence="20 86">FDA1005580-S054-001</strain>
        <strain evidence="77">FDA1090798-S029-001</strain>
        <strain evidence="78">FDA956581-098-004</strain>
        <strain evidence="18 81">FDA960927-006-004</strain>
        <strain evidence="22 91">FLAG-38921</strain>
        <strain evidence="34 71">FLAG-51482A</strain>
        <strain evidence="16 55">FLAG-54356</strain>
        <strain evidence="9 64">FSIS31901579</strain>
        <strain evidence="28 82">LS1344</strain>
        <strain evidence="38 74">OSF101448</strain>
    </source>
</reference>
<evidence type="ECO:0000313" key="74">
    <source>
        <dbReference type="Proteomes" id="UP000467347"/>
    </source>
</evidence>
<dbReference type="InterPro" id="IPR029787">
    <property type="entry name" value="Nucleotide_cyclase"/>
</dbReference>
<evidence type="ECO:0000313" key="10">
    <source>
        <dbReference type="EMBL" id="EAD5785675.1"/>
    </source>
</evidence>
<reference evidence="54 56" key="5">
    <citation type="submission" date="2018-06" db="EMBL/GenBank/DDBJ databases">
        <authorList>
            <consortium name="PulseNet: The National Subtyping Network for Foodborne Disease Surveillance"/>
            <person name="Tarr C.L."/>
            <person name="Trees E."/>
            <person name="Katz L.S."/>
            <person name="Carleton-Romer H.A."/>
            <person name="Stroika S."/>
            <person name="Kucerova Z."/>
            <person name="Roache K.F."/>
            <person name="Sabol A.L."/>
            <person name="Besser J."/>
            <person name="Gerner-Smidt P."/>
        </authorList>
    </citation>
    <scope>NUCLEOTIDE SEQUENCE [LARGE SCALE GENOMIC DNA]</scope>
    <source>
        <strain evidence="3 56">2015L-6227</strain>
        <strain evidence="12 54">PNUSAL000134</strain>
        <strain evidence="7 59">PNUSAL000910</strain>
        <strain evidence="14 60">PNUSAL002180</strain>
        <strain evidence="15 76">PNUSAL002298</strain>
        <strain evidence="29 58">PNUSAL004402</strain>
        <strain evidence="36 79">PNUSAL005692</strain>
    </source>
</reference>
<dbReference type="Proteomes" id="UP000393182">
    <property type="component" value="Unassembled WGS sequence"/>
</dbReference>
<evidence type="ECO:0000313" key="6">
    <source>
        <dbReference type="EMBL" id="EAC7481293.1"/>
    </source>
</evidence>
<dbReference type="Proteomes" id="UP000398321">
    <property type="component" value="Unassembled WGS sequence"/>
</dbReference>
<dbReference type="RefSeq" id="WP_003726318.1">
    <property type="nucleotide sequence ID" value="NC_021824.1"/>
</dbReference>
<dbReference type="EMBL" id="AAIAJJ010000003">
    <property type="protein sequence ID" value="ECC1556381.1"/>
    <property type="molecule type" value="Genomic_DNA"/>
</dbReference>
<dbReference type="EMBL" id="AABEMN010000002">
    <property type="protein sequence ID" value="EAG9518530.1"/>
    <property type="molecule type" value="Genomic_DNA"/>
</dbReference>
<dbReference type="EMBL" id="AAAQQZ010000002">
    <property type="protein sequence ID" value="EAE1338293.1"/>
    <property type="molecule type" value="Genomic_DNA"/>
</dbReference>
<dbReference type="InterPro" id="IPR000160">
    <property type="entry name" value="GGDEF_dom"/>
</dbReference>
<evidence type="ECO:0000313" key="83">
    <source>
        <dbReference type="Proteomes" id="UP000528151"/>
    </source>
</evidence>
<dbReference type="Proteomes" id="UP000546397">
    <property type="component" value="Unassembled WGS sequence"/>
</dbReference>
<evidence type="ECO:0000313" key="65">
    <source>
        <dbReference type="Proteomes" id="UP000379076"/>
    </source>
</evidence>
<evidence type="ECO:0000313" key="36">
    <source>
        <dbReference type="EMBL" id="ECY9781476.1"/>
    </source>
</evidence>
<dbReference type="EMBL" id="AALGDA010000001">
    <property type="protein sequence ID" value="ECY9781476.1"/>
    <property type="molecule type" value="Genomic_DNA"/>
</dbReference>
<dbReference type="EMBL" id="AABAYG010000002">
    <property type="protein sequence ID" value="EAG2244564.1"/>
    <property type="molecule type" value="Genomic_DNA"/>
</dbReference>
<evidence type="ECO:0000313" key="61">
    <source>
        <dbReference type="Proteomes" id="UP000364988"/>
    </source>
</evidence>
<dbReference type="EMBL" id="AABBHO010000002">
    <property type="protein sequence ID" value="EAG2995890.1"/>
    <property type="molecule type" value="Genomic_DNA"/>
</dbReference>
<dbReference type="Proteomes" id="UP000844415">
    <property type="component" value="Unassembled WGS sequence"/>
</dbReference>
<dbReference type="Proteomes" id="UP000841146">
    <property type="component" value="Unassembled WGS sequence"/>
</dbReference>
<dbReference type="Proteomes" id="UP000840197">
    <property type="component" value="Unassembled WGS sequence"/>
</dbReference>
<evidence type="ECO:0000313" key="40">
    <source>
        <dbReference type="EMBL" id="EDP8514217.1"/>
    </source>
</evidence>
<dbReference type="EMBL" id="DAAJCS010000003">
    <property type="protein sequence ID" value="HAC0012349.1"/>
    <property type="molecule type" value="Genomic_DNA"/>
</dbReference>
<evidence type="ECO:0000313" key="62">
    <source>
        <dbReference type="Proteomes" id="UP000365297"/>
    </source>
</evidence>
<keyword evidence="1" id="KW-1133">Transmembrane helix</keyword>
<dbReference type="Proteomes" id="UP000527632">
    <property type="component" value="Unassembled WGS sequence"/>
</dbReference>
<dbReference type="EMBL" id="QDAY01000002">
    <property type="protein sequence ID" value="KAA9450254.1"/>
    <property type="molecule type" value="Genomic_DNA"/>
</dbReference>
<dbReference type="EMBL" id="AABBZO010000006">
    <property type="protein sequence ID" value="EAG4462049.1"/>
    <property type="molecule type" value="Genomic_DNA"/>
</dbReference>
<dbReference type="Proteomes" id="UP000368512">
    <property type="component" value="Unassembled WGS sequence"/>
</dbReference>
<dbReference type="Proteomes" id="UP000522199">
    <property type="component" value="Unassembled WGS sequence"/>
</dbReference>
<dbReference type="EMBL" id="JACAVN010000005">
    <property type="protein sequence ID" value="NYA02024.1"/>
    <property type="molecule type" value="Genomic_DNA"/>
</dbReference>
<evidence type="ECO:0000313" key="14">
    <source>
        <dbReference type="EMBL" id="EAG0865766.1"/>
    </source>
</evidence>
<evidence type="ECO:0000313" key="68">
    <source>
        <dbReference type="Proteomes" id="UP000403352"/>
    </source>
</evidence>
<dbReference type="Proteomes" id="UP000344343">
    <property type="component" value="Unassembled WGS sequence"/>
</dbReference>
<evidence type="ECO:0000313" key="95">
    <source>
        <dbReference type="Proteomes" id="UP000844415"/>
    </source>
</evidence>
<dbReference type="GO" id="GO:0052621">
    <property type="term" value="F:diguanylate cyclase activity"/>
    <property type="evidence" value="ECO:0007669"/>
    <property type="project" value="UniProtKB-EC"/>
</dbReference>
<name>A0A0B8QUR7_LISMN</name>
<evidence type="ECO:0000313" key="48">
    <source>
        <dbReference type="EMBL" id="KAA9450254.1"/>
    </source>
</evidence>
<dbReference type="EMBL" id="DAAJZA010000005">
    <property type="protein sequence ID" value="HAC1755135.1"/>
    <property type="molecule type" value="Genomic_DNA"/>
</dbReference>
<dbReference type="GO" id="GO:1902201">
    <property type="term" value="P:negative regulation of bacterial-type flagellum-dependent cell motility"/>
    <property type="evidence" value="ECO:0007669"/>
    <property type="project" value="TreeGrafter"/>
</dbReference>
<dbReference type="Proteomes" id="UP000427828">
    <property type="component" value="Unassembled WGS sequence"/>
</dbReference>
<dbReference type="Proteomes" id="UP000842809">
    <property type="component" value="Unassembled WGS sequence"/>
</dbReference>
<dbReference type="EMBL" id="AANDSR010000004">
    <property type="protein sequence ID" value="EDN9836645.1"/>
    <property type="molecule type" value="Genomic_DNA"/>
</dbReference>
<dbReference type="CDD" id="cd01949">
    <property type="entry name" value="GGDEF"/>
    <property type="match status" value="1"/>
</dbReference>
<evidence type="ECO:0000313" key="67">
    <source>
        <dbReference type="Proteomes" id="UP000398321"/>
    </source>
</evidence>
<dbReference type="Proteomes" id="UP000544530">
    <property type="component" value="Unassembled WGS sequence"/>
</dbReference>
<evidence type="ECO:0000313" key="69">
    <source>
        <dbReference type="Proteomes" id="UP000410967"/>
    </source>
</evidence>
<evidence type="ECO:0000313" key="27">
    <source>
        <dbReference type="EMBL" id="EAH3294467.1"/>
    </source>
</evidence>
<dbReference type="EMBL" id="AACJYH010000002">
    <property type="protein sequence ID" value="EAK8896591.1"/>
    <property type="molecule type" value="Genomic_DNA"/>
</dbReference>
<dbReference type="Gene3D" id="3.30.70.270">
    <property type="match status" value="1"/>
</dbReference>
<evidence type="ECO:0000313" key="32">
    <source>
        <dbReference type="EMBL" id="ECB9512794.1"/>
    </source>
</evidence>
<evidence type="ECO:0000313" key="15">
    <source>
        <dbReference type="EMBL" id="EAG1893815.1"/>
    </source>
</evidence>
<evidence type="ECO:0000313" key="3">
    <source>
        <dbReference type="EMBL" id="EAC4552649.1"/>
    </source>
</evidence>
<feature type="transmembrane region" description="Helical" evidence="1">
    <location>
        <begin position="140"/>
        <end position="159"/>
    </location>
</feature>
<evidence type="ECO:0000256" key="1">
    <source>
        <dbReference type="SAM" id="Phobius"/>
    </source>
</evidence>
<evidence type="ECO:0000313" key="53">
    <source>
        <dbReference type="Proteomes" id="UP000331186"/>
    </source>
</evidence>
<dbReference type="EMBL" id="AABATR010000004">
    <property type="protein sequence ID" value="EAG1893815.1"/>
    <property type="molecule type" value="Genomic_DNA"/>
</dbReference>
<dbReference type="Proteomes" id="UP000481141">
    <property type="component" value="Unassembled WGS sequence"/>
</dbReference>
<evidence type="ECO:0000313" key="41">
    <source>
        <dbReference type="EMBL" id="HAA8051673.1"/>
    </source>
</evidence>
<evidence type="ECO:0000313" key="96">
    <source>
        <dbReference type="Proteomes" id="UP000852906"/>
    </source>
</evidence>
<dbReference type="Proteomes" id="UP000272537">
    <property type="component" value="Unassembled WGS sequence"/>
</dbReference>
<reference evidence="41" key="9">
    <citation type="submission" date="2019-10" db="EMBL/GenBank/DDBJ databases">
        <authorList>
            <consortium name="NCBI Pathogen Detection Project"/>
        </authorList>
    </citation>
    <scope>NUCLEOTIDE SEQUENCE</scope>
    <source>
        <strain evidence="41">09CEB371LM</strain>
        <strain evidence="47">2017-325981-023-01</strain>
        <strain evidence="43">CFIAFB20100120</strain>
        <strain evidence="42">CFIAFB20130012</strain>
        <strain evidence="45">CFIAFB20170037</strain>
        <strain evidence="44">CFIAFB20170045</strain>
        <strain evidence="46">DMG1500109</strain>
    </source>
</reference>
<dbReference type="EMBL" id="AAAIKW010000005">
    <property type="protein sequence ID" value="EAC4552649.1"/>
    <property type="molecule type" value="Genomic_DNA"/>
</dbReference>
<evidence type="ECO:0000313" key="90">
    <source>
        <dbReference type="Proteomes" id="UP000549379"/>
    </source>
</evidence>
<evidence type="ECO:0000313" key="82">
    <source>
        <dbReference type="Proteomes" id="UP000527632"/>
    </source>
</evidence>
<evidence type="ECO:0000313" key="50">
    <source>
        <dbReference type="EMBL" id="OET49823.1"/>
    </source>
</evidence>
<evidence type="ECO:0000313" key="46">
    <source>
        <dbReference type="EMBL" id="HAC1755135.1"/>
    </source>
</evidence>
<dbReference type="PANTHER" id="PTHR45138">
    <property type="entry name" value="REGULATORY COMPONENTS OF SENSORY TRANSDUCTION SYSTEM"/>
    <property type="match status" value="1"/>
</dbReference>
<protein>
    <submittedName>
        <fullName evidence="37 51">Diguanylate cyclase</fullName>
        <ecNumber evidence="51">2.7.7.65</ecNumber>
    </submittedName>
    <submittedName>
        <fullName evidence="35">GGDEF domain-containing protein</fullName>
    </submittedName>
</protein>
<evidence type="ECO:0000313" key="38">
    <source>
        <dbReference type="EMBL" id="EDN9836645.1"/>
    </source>
</evidence>
<dbReference type="Proteomes" id="UP000376505">
    <property type="component" value="Unassembled WGS sequence"/>
</dbReference>
<evidence type="ECO:0000313" key="21">
    <source>
        <dbReference type="EMBL" id="EAG4462049.1"/>
    </source>
</evidence>
<feature type="transmembrane region" description="Helical" evidence="1">
    <location>
        <begin position="6"/>
        <end position="24"/>
    </location>
</feature>
<evidence type="ECO:0000313" key="25">
    <source>
        <dbReference type="EMBL" id="EAG9518530.1"/>
    </source>
</evidence>
<dbReference type="Proteomes" id="UP000379076">
    <property type="component" value="Unassembled WGS sequence"/>
</dbReference>
<dbReference type="EMBL" id="AANPAU010000005">
    <property type="protein sequence ID" value="EDP8514217.1"/>
    <property type="molecule type" value="Genomic_DNA"/>
</dbReference>
<dbReference type="InterPro" id="IPR043128">
    <property type="entry name" value="Rev_trsase/Diguanyl_cyclase"/>
</dbReference>
<reference evidence="35 61" key="8">
    <citation type="submission" date="2019-09" db="EMBL/GenBank/DDBJ databases">
        <authorList>
            <consortium name="GenomeTrakr network: Whole genome sequencing for foodborne pathogen traceback"/>
        </authorList>
    </citation>
    <scope>NUCLEOTIDE SEQUENCE [LARGE SCALE GENOMIC DNA]</scope>
    <source>
        <strain evidence="23 89">CFSAN004300</strain>
        <strain evidence="24 80">CFSAN072474</strain>
        <strain evidence="35 61">FLAG-55987</strain>
        <strain evidence="30 69">PHLUSALM00088</strain>
    </source>
</reference>
<evidence type="ECO:0000313" key="64">
    <source>
        <dbReference type="Proteomes" id="UP000376505"/>
    </source>
</evidence>
<evidence type="ECO:0000313" key="47">
    <source>
        <dbReference type="EMBL" id="HAJ9593115.1"/>
    </source>
</evidence>
<evidence type="ECO:0000313" key="8">
    <source>
        <dbReference type="EMBL" id="EAD1185884.1"/>
    </source>
</evidence>
<dbReference type="AlphaFoldDB" id="A0A0B8QUR7"/>
<reference evidence="50 96" key="1">
    <citation type="submission" date="2016-09" db="EMBL/GenBank/DDBJ databases">
        <title>100K Listeria isolates.</title>
        <authorList>
            <person name="Chen P."/>
            <person name="Weimer B.C."/>
            <person name="Kong N."/>
            <person name="Huang B."/>
        </authorList>
    </citation>
    <scope>NUCLEOTIDE SEQUENCE [LARGE SCALE GENOMIC DNA]</scope>
    <source>
        <strain evidence="50 96">BCW_2383</strain>
    </source>
</reference>
<dbReference type="Proteomes" id="UP000403352">
    <property type="component" value="Unassembled WGS sequence"/>
</dbReference>
<dbReference type="Proteomes" id="UP000389283">
    <property type="component" value="Unassembled WGS sequence"/>
</dbReference>
<evidence type="ECO:0000313" key="30">
    <source>
        <dbReference type="EMBL" id="EAK9315772.1"/>
    </source>
</evidence>
<evidence type="ECO:0000313" key="58">
    <source>
        <dbReference type="Proteomes" id="UP000350032"/>
    </source>
</evidence>
<dbReference type="Proteomes" id="UP000528151">
    <property type="component" value="Unassembled WGS sequence"/>
</dbReference>
<feature type="domain" description="GGDEF" evidence="2">
    <location>
        <begin position="238"/>
        <end position="372"/>
    </location>
</feature>
<dbReference type="Proteomes" id="UP000460224">
    <property type="component" value="Unassembled WGS sequence"/>
</dbReference>
<dbReference type="Proteomes" id="UP000337746">
    <property type="component" value="Unassembled WGS sequence"/>
</dbReference>
<dbReference type="Proteomes" id="UP000525850">
    <property type="component" value="Unassembled WGS sequence"/>
</dbReference>
<dbReference type="Proteomes" id="UP000331186">
    <property type="component" value="Unassembled WGS sequence"/>
</dbReference>
<evidence type="ECO:0000313" key="37">
    <source>
        <dbReference type="EMBL" id="EDN7715939.1"/>
    </source>
</evidence>
<dbReference type="Proteomes" id="UP000354255">
    <property type="component" value="Unassembled WGS sequence"/>
</dbReference>
<comment type="caution">
    <text evidence="35">The sequence shown here is derived from an EMBL/GenBank/DDBJ whole genome shotgun (WGS) entry which is preliminary data.</text>
</comment>
<dbReference type="EMBL" id="DAAJFY010000005">
    <property type="protein sequence ID" value="HAC0275533.1"/>
    <property type="molecule type" value="Genomic_DNA"/>
</dbReference>
<dbReference type="Proteomes" id="UP000533021">
    <property type="component" value="Unassembled WGS sequence"/>
</dbReference>
<accession>A0A0B8QUR7</accession>
<dbReference type="Proteomes" id="UP000478704">
    <property type="component" value="Unassembled WGS sequence"/>
</dbReference>
<keyword evidence="51" id="KW-0808">Transferase</keyword>
<feature type="transmembrane region" description="Helical" evidence="1">
    <location>
        <begin position="79"/>
        <end position="103"/>
    </location>
</feature>
<evidence type="ECO:0000313" key="49">
    <source>
        <dbReference type="EMBL" id="NYA02024.1"/>
    </source>
</evidence>
<dbReference type="KEGG" id="lmok:CQ02_09915"/>
<dbReference type="NCBIfam" id="TIGR00254">
    <property type="entry name" value="GGDEF"/>
    <property type="match status" value="1"/>
</dbReference>
<evidence type="ECO:0000313" key="84">
    <source>
        <dbReference type="Proteomes" id="UP000530452"/>
    </source>
</evidence>
<dbReference type="Proteomes" id="UP000478682">
    <property type="component" value="Unassembled WGS sequence"/>
</dbReference>
<dbReference type="Proteomes" id="UP000530452">
    <property type="component" value="Unassembled WGS sequence"/>
</dbReference>
<feature type="transmembrane region" description="Helical" evidence="1">
    <location>
        <begin position="115"/>
        <end position="134"/>
    </location>
</feature>
<evidence type="ECO:0000313" key="26">
    <source>
        <dbReference type="EMBL" id="EAH2282268.1"/>
    </source>
</evidence>
<feature type="transmembrane region" description="Helical" evidence="1">
    <location>
        <begin position="171"/>
        <end position="190"/>
    </location>
</feature>
<dbReference type="KEGG" id="lmv:Y193_05995"/>
<evidence type="ECO:0000313" key="66">
    <source>
        <dbReference type="Proteomes" id="UP000389283"/>
    </source>
</evidence>
<dbReference type="EMBL" id="AABAGT010000001">
    <property type="protein sequence ID" value="EAG0865766.1"/>
    <property type="molecule type" value="Genomic_DNA"/>
</dbReference>
<evidence type="ECO:0000313" key="12">
    <source>
        <dbReference type="EMBL" id="EAE2353991.1"/>
    </source>
</evidence>
<keyword evidence="1" id="KW-0812">Transmembrane</keyword>
<evidence type="ECO:0000313" key="42">
    <source>
        <dbReference type="EMBL" id="HAB8397677.1"/>
    </source>
</evidence>
<evidence type="ECO:0000313" key="71">
    <source>
        <dbReference type="Proteomes" id="UP000427828"/>
    </source>
</evidence>
<dbReference type="SMART" id="SM00267">
    <property type="entry name" value="GGDEF"/>
    <property type="match status" value="1"/>
</dbReference>
<dbReference type="Proteomes" id="UP000350032">
    <property type="component" value="Unassembled WGS sequence"/>
</dbReference>
<evidence type="ECO:0000313" key="29">
    <source>
        <dbReference type="EMBL" id="EAK8896591.1"/>
    </source>
</evidence>
<evidence type="ECO:0000313" key="35">
    <source>
        <dbReference type="EMBL" id="ECY6543688.1"/>
    </source>
</evidence>
<evidence type="ECO:0000313" key="89">
    <source>
        <dbReference type="Proteomes" id="UP000548278"/>
    </source>
</evidence>
<evidence type="ECO:0000313" key="31">
    <source>
        <dbReference type="EMBL" id="ECB9473219.1"/>
    </source>
</evidence>
<evidence type="ECO:0000313" key="43">
    <source>
        <dbReference type="EMBL" id="HAB8556180.1"/>
    </source>
</evidence>
<dbReference type="Proteomes" id="UP000365297">
    <property type="component" value="Unassembled WGS sequence"/>
</dbReference>
<dbReference type="EMBL" id="AABBAW010000006">
    <property type="protein sequence ID" value="EAG2515792.1"/>
    <property type="molecule type" value="Genomic_DNA"/>
</dbReference>
<dbReference type="EMBL" id="MJTJ01000018">
    <property type="protein sequence ID" value="OET49823.1"/>
    <property type="molecule type" value="Genomic_DNA"/>
</dbReference>
<dbReference type="Proteomes" id="UP000489121">
    <property type="component" value="Unassembled WGS sequence"/>
</dbReference>
<evidence type="ECO:0000313" key="80">
    <source>
        <dbReference type="Proteomes" id="UP000522199"/>
    </source>
</evidence>
<evidence type="ECO:0000313" key="60">
    <source>
        <dbReference type="Proteomes" id="UP000358545"/>
    </source>
</evidence>
<dbReference type="InterPro" id="IPR050469">
    <property type="entry name" value="Diguanylate_Cyclase"/>
</dbReference>
<dbReference type="EMBL" id="AAAJKI010000001">
    <property type="protein sequence ID" value="EAC6546870.1"/>
    <property type="molecule type" value="Genomic_DNA"/>
</dbReference>
<evidence type="ECO:0000313" key="52">
    <source>
        <dbReference type="Proteomes" id="UP000272537"/>
    </source>
</evidence>
<evidence type="ECO:0000313" key="7">
    <source>
        <dbReference type="EMBL" id="EAC9040041.1"/>
    </source>
</evidence>
<dbReference type="EMBL" id="AABDGJ010000007">
    <property type="protein sequence ID" value="EAG6991045.1"/>
    <property type="molecule type" value="Genomic_DNA"/>
</dbReference>
<evidence type="ECO:0000313" key="44">
    <source>
        <dbReference type="EMBL" id="HAC0012349.1"/>
    </source>
</evidence>
<sequence>MFELVNSYIDSLALFLAILFIQGMSFRKIRQYRPNWFQNGGRRLFLSILLGVYYGLAGIYFIYEGAYENNPVIYTNMRILILMVTSVFGGRVPLIFAYLVMLFGRISFDIASPVTSRYVILMTLIFAACLLVTFWKKQRFSRFVALIILNFPAILYYFVNNFDEGRILQGFEIIEYFLLFFVTALLVFYACNYIDKSNLVIQNLTETAMTDSLTNLPNMRFFTQQFGWIFAKSQKRKKSLSLFIIDIDHFKEINDFHGHQAGNTVLAQFSSILKNRTFPPRTMFARIGGEEFAVLLQNVGTEQAALIADFFREEVERAKFPYNPASGKVTVSIGVASASSNFSTTESLFEAADQALYQAKQNGRNQIAVHQGELE</sequence>
<dbReference type="Proteomes" id="UP000339309">
    <property type="component" value="Unassembled WGS sequence"/>
</dbReference>
<evidence type="ECO:0000313" key="55">
    <source>
        <dbReference type="Proteomes" id="UP000337746"/>
    </source>
</evidence>
<dbReference type="EMBL" id="AABBYJ010000007">
    <property type="protein sequence ID" value="EAG4331944.1"/>
    <property type="molecule type" value="Genomic_DNA"/>
</dbReference>
<reference evidence="48 73" key="4">
    <citation type="submission" date="2018-04" db="EMBL/GenBank/DDBJ databases">
        <title>Genome Analysis of a Prevalent Clone of Listeria monocytogenes Sequence Type 87 in China.</title>
        <authorList>
            <person name="Wang Y."/>
        </authorList>
    </citation>
    <scope>NUCLEOTIDE SEQUENCE [LARGE SCALE GENOMIC DNA]</scope>
    <source>
        <strain evidence="48 73">ICDC_LM1523</strain>
    </source>
</reference>
<evidence type="ECO:0000313" key="70">
    <source>
        <dbReference type="Proteomes" id="UP000423131"/>
    </source>
</evidence>
<dbReference type="Proteomes" id="UP000566721">
    <property type="component" value="Unassembled WGS sequence"/>
</dbReference>